<dbReference type="RefSeq" id="WP_382415864.1">
    <property type="nucleotide sequence ID" value="NZ_AP031500.1"/>
</dbReference>
<organism evidence="1 2">
    <name type="scientific">Gilvimarinus japonicus</name>
    <dbReference type="NCBI Taxonomy" id="1796469"/>
    <lineage>
        <taxon>Bacteria</taxon>
        <taxon>Pseudomonadati</taxon>
        <taxon>Pseudomonadota</taxon>
        <taxon>Gammaproteobacteria</taxon>
        <taxon>Cellvibrionales</taxon>
        <taxon>Cellvibrionaceae</taxon>
        <taxon>Gilvimarinus</taxon>
    </lineage>
</organism>
<dbReference type="EMBL" id="JBHRTL010000006">
    <property type="protein sequence ID" value="MFC3155257.1"/>
    <property type="molecule type" value="Genomic_DNA"/>
</dbReference>
<evidence type="ECO:0000313" key="1">
    <source>
        <dbReference type="EMBL" id="MFC3155257.1"/>
    </source>
</evidence>
<sequence>MAKATGDKALTVTVSGTDFNFNVSRKAYNDYQNSLFNNKNKVGGANNFLVEVVDEGQRKDLIEFIASTPGCELELVGAIVENYAPDLELTVKKSAS</sequence>
<proteinExistence type="predicted"/>
<comment type="caution">
    <text evidence="1">The sequence shown here is derived from an EMBL/GenBank/DDBJ whole genome shotgun (WGS) entry which is preliminary data.</text>
</comment>
<name>A0ABV7HUD0_9GAMM</name>
<accession>A0ABV7HUD0</accession>
<keyword evidence="2" id="KW-1185">Reference proteome</keyword>
<gene>
    <name evidence="1" type="ORF">ACFOEB_08595</name>
</gene>
<dbReference type="Pfam" id="PF10963">
    <property type="entry name" value="Phage_TAC_10"/>
    <property type="match status" value="1"/>
</dbReference>
<reference evidence="2" key="1">
    <citation type="journal article" date="2019" name="Int. J. Syst. Evol. Microbiol.">
        <title>The Global Catalogue of Microorganisms (GCM) 10K type strain sequencing project: providing services to taxonomists for standard genome sequencing and annotation.</title>
        <authorList>
            <consortium name="The Broad Institute Genomics Platform"/>
            <consortium name="The Broad Institute Genome Sequencing Center for Infectious Disease"/>
            <person name="Wu L."/>
            <person name="Ma J."/>
        </authorList>
    </citation>
    <scope>NUCLEOTIDE SEQUENCE [LARGE SCALE GENOMIC DNA]</scope>
    <source>
        <strain evidence="2">KCTC 52141</strain>
    </source>
</reference>
<dbReference type="InterPro" id="IPR024406">
    <property type="entry name" value="TAC-10"/>
</dbReference>
<dbReference type="Proteomes" id="UP001595548">
    <property type="component" value="Unassembled WGS sequence"/>
</dbReference>
<evidence type="ECO:0000313" key="2">
    <source>
        <dbReference type="Proteomes" id="UP001595548"/>
    </source>
</evidence>
<protein>
    <submittedName>
        <fullName evidence="1">Phage tail assembly chaperone</fullName>
    </submittedName>
</protein>